<sequence>MSNGGGVLACEPNFCRLSFFFMQINKPFLRLPKSKSALFSLPMAATLCNNVSNASLLFFFLLTLLLGFSSARPAPATMAGTSFFPAPNTAFRFHHQVFSFLPKGTPIPPSAPSKRHNSVVDQIGV</sequence>
<dbReference type="PANTHER" id="PTHR33599:SF20">
    <property type="entry name" value="PROTEIN IDA"/>
    <property type="match status" value="1"/>
</dbReference>
<evidence type="ECO:0000313" key="5">
    <source>
        <dbReference type="EMBL" id="KAG6579701.1"/>
    </source>
</evidence>
<keyword evidence="3" id="KW-0732">Signal</keyword>
<keyword evidence="6" id="KW-1185">Reference proteome</keyword>
<evidence type="ECO:0000313" key="6">
    <source>
        <dbReference type="Proteomes" id="UP000685013"/>
    </source>
</evidence>
<comment type="subcellular location">
    <subcellularLocation>
        <location evidence="1">Secreted</location>
        <location evidence="1">Extracellular space</location>
    </subcellularLocation>
</comment>
<dbReference type="InterPro" id="IPR039639">
    <property type="entry name" value="IDA-like"/>
</dbReference>
<dbReference type="AlphaFoldDB" id="A0AAV6MFF6"/>
<name>A0AAV6MFF6_9ROSI</name>
<dbReference type="PANTHER" id="PTHR33599">
    <property type="entry name" value="PROTEIN IDA-LIKE 5"/>
    <property type="match status" value="1"/>
</dbReference>
<keyword evidence="2" id="KW-0964">Secreted</keyword>
<evidence type="ECO:0000256" key="4">
    <source>
        <dbReference type="SAM" id="MobiDB-lite"/>
    </source>
</evidence>
<dbReference type="EMBL" id="JAGKQH010000015">
    <property type="protein sequence ID" value="KAG6579701.1"/>
    <property type="molecule type" value="Genomic_DNA"/>
</dbReference>
<reference evidence="5 6" key="1">
    <citation type="journal article" date="2021" name="Hortic Res">
        <title>The domestication of Cucurbita argyrosperma as revealed by the genome of its wild relative.</title>
        <authorList>
            <person name="Barrera-Redondo J."/>
            <person name="Sanchez-de la Vega G."/>
            <person name="Aguirre-Liguori J.A."/>
            <person name="Castellanos-Morales G."/>
            <person name="Gutierrez-Guerrero Y.T."/>
            <person name="Aguirre-Dugua X."/>
            <person name="Aguirre-Planter E."/>
            <person name="Tenaillon M.I."/>
            <person name="Lira-Saade R."/>
            <person name="Eguiarte L.E."/>
        </authorList>
    </citation>
    <scope>NUCLEOTIDE SEQUENCE [LARGE SCALE GENOMIC DNA]</scope>
    <source>
        <strain evidence="5">JBR-2021</strain>
    </source>
</reference>
<protein>
    <submittedName>
        <fullName evidence="5">Uncharacterized protein</fullName>
    </submittedName>
</protein>
<dbReference type="GO" id="GO:0005576">
    <property type="term" value="C:extracellular region"/>
    <property type="evidence" value="ECO:0007669"/>
    <property type="project" value="UniProtKB-SubCell"/>
</dbReference>
<dbReference type="Proteomes" id="UP000685013">
    <property type="component" value="Chromosome 15"/>
</dbReference>
<proteinExistence type="predicted"/>
<accession>A0AAV6MFF6</accession>
<gene>
    <name evidence="5" type="ORF">SDJN03_24149</name>
</gene>
<comment type="caution">
    <text evidence="5">The sequence shown here is derived from an EMBL/GenBank/DDBJ whole genome shotgun (WGS) entry which is preliminary data.</text>
</comment>
<evidence type="ECO:0000256" key="2">
    <source>
        <dbReference type="ARBA" id="ARBA00022525"/>
    </source>
</evidence>
<organism evidence="5 6">
    <name type="scientific">Cucurbita argyrosperma subsp. sororia</name>
    <dbReference type="NCBI Taxonomy" id="37648"/>
    <lineage>
        <taxon>Eukaryota</taxon>
        <taxon>Viridiplantae</taxon>
        <taxon>Streptophyta</taxon>
        <taxon>Embryophyta</taxon>
        <taxon>Tracheophyta</taxon>
        <taxon>Spermatophyta</taxon>
        <taxon>Magnoliopsida</taxon>
        <taxon>eudicotyledons</taxon>
        <taxon>Gunneridae</taxon>
        <taxon>Pentapetalae</taxon>
        <taxon>rosids</taxon>
        <taxon>fabids</taxon>
        <taxon>Cucurbitales</taxon>
        <taxon>Cucurbitaceae</taxon>
        <taxon>Cucurbiteae</taxon>
        <taxon>Cucurbita</taxon>
    </lineage>
</organism>
<evidence type="ECO:0000256" key="3">
    <source>
        <dbReference type="ARBA" id="ARBA00022729"/>
    </source>
</evidence>
<dbReference type="GO" id="GO:0010227">
    <property type="term" value="P:floral organ abscission"/>
    <property type="evidence" value="ECO:0007669"/>
    <property type="project" value="InterPro"/>
</dbReference>
<feature type="region of interest" description="Disordered" evidence="4">
    <location>
        <begin position="105"/>
        <end position="125"/>
    </location>
</feature>
<feature type="non-terminal residue" evidence="5">
    <location>
        <position position="1"/>
    </location>
</feature>
<evidence type="ECO:0000256" key="1">
    <source>
        <dbReference type="ARBA" id="ARBA00004239"/>
    </source>
</evidence>